<sequence length="422" mass="42699">MANPFDVAARLADGRPAVDDVEEYVAACRRLGYQHPDLTTHAAQVRDWYSGDDGLDLRALDSDHGALAAAASAAEDAARMQADMMTDLDAAWSGRGASTAREFLWRSCQSATAVSAAVRAAADAVATLRDALWQAVDAKVLATEAVDGTQQSRRAEWMAAVTTVKTGVGDVAAASELIDLEVTPFVDHEVGAEWVAAMRKAASAVDAAYEAAIARITAPVAVFGVPGILGPRGDRVATDRSQPSPAVASRPEPVAVQTVPAAAQTVPAAAVGSAPAAVAPAAAPWSGPEAATAPPPAPPPSPSVTPPMPSSGDLGAGAPSLGSMGSAGSGLGGFGQQFADLIGGLVGSGGDLAGSGDLADSADLREDLDEPPDDETLAEDEKTEDGEEDDEETEEGEDVAVPQETEDAVADVAAEPPPTPEP</sequence>
<accession>A0A544VRV5</accession>
<feature type="region of interest" description="Disordered" evidence="1">
    <location>
        <begin position="284"/>
        <end position="422"/>
    </location>
</feature>
<feature type="compositionally biased region" description="Acidic residues" evidence="1">
    <location>
        <begin position="366"/>
        <end position="409"/>
    </location>
</feature>
<dbReference type="AlphaFoldDB" id="A0A544VRV5"/>
<evidence type="ECO:0000313" key="3">
    <source>
        <dbReference type="Proteomes" id="UP000315759"/>
    </source>
</evidence>
<feature type="compositionally biased region" description="Gly residues" evidence="1">
    <location>
        <begin position="325"/>
        <end position="335"/>
    </location>
</feature>
<feature type="compositionally biased region" description="Gly residues" evidence="1">
    <location>
        <begin position="344"/>
        <end position="353"/>
    </location>
</feature>
<feature type="region of interest" description="Disordered" evidence="1">
    <location>
        <begin position="231"/>
        <end position="253"/>
    </location>
</feature>
<evidence type="ECO:0000313" key="2">
    <source>
        <dbReference type="EMBL" id="TQR82728.1"/>
    </source>
</evidence>
<dbReference type="Proteomes" id="UP000315759">
    <property type="component" value="Unassembled WGS sequence"/>
</dbReference>
<gene>
    <name evidence="2" type="ORF">D8S82_30765</name>
</gene>
<reference evidence="2 3" key="1">
    <citation type="submission" date="2018-10" db="EMBL/GenBank/DDBJ databases">
        <title>Draft genome of Mycobacterium hodleri strain B.</title>
        <authorList>
            <person name="Amande T.J."/>
            <person name="Mcgenity T.J."/>
        </authorList>
    </citation>
    <scope>NUCLEOTIDE SEQUENCE [LARGE SCALE GENOMIC DNA]</scope>
    <source>
        <strain evidence="2 3">B</strain>
    </source>
</reference>
<keyword evidence="3" id="KW-1185">Reference proteome</keyword>
<comment type="caution">
    <text evidence="2">The sequence shown here is derived from an EMBL/GenBank/DDBJ whole genome shotgun (WGS) entry which is preliminary data.</text>
</comment>
<evidence type="ECO:0000256" key="1">
    <source>
        <dbReference type="SAM" id="MobiDB-lite"/>
    </source>
</evidence>
<dbReference type="EMBL" id="VIFX01000062">
    <property type="protein sequence ID" value="TQR82728.1"/>
    <property type="molecule type" value="Genomic_DNA"/>
</dbReference>
<protein>
    <submittedName>
        <fullName evidence="2">Uncharacterized protein</fullName>
    </submittedName>
</protein>
<organism evidence="2 3">
    <name type="scientific">Mycolicibacterium hodleri</name>
    <dbReference type="NCBI Taxonomy" id="49897"/>
    <lineage>
        <taxon>Bacteria</taxon>
        <taxon>Bacillati</taxon>
        <taxon>Actinomycetota</taxon>
        <taxon>Actinomycetes</taxon>
        <taxon>Mycobacteriales</taxon>
        <taxon>Mycobacteriaceae</taxon>
        <taxon>Mycolicibacterium</taxon>
    </lineage>
</organism>
<dbReference type="RefSeq" id="WP_142555724.1">
    <property type="nucleotide sequence ID" value="NZ_VIFX01000062.1"/>
</dbReference>
<feature type="non-terminal residue" evidence="2">
    <location>
        <position position="422"/>
    </location>
</feature>
<feature type="compositionally biased region" description="Pro residues" evidence="1">
    <location>
        <begin position="293"/>
        <end position="309"/>
    </location>
</feature>
<proteinExistence type="predicted"/>
<name>A0A544VRV5_9MYCO</name>